<sequence>MSKFLKLCVDVRTRSGLARYSPLEPRIKEWTGMSARIVLPSARHTCANVYLYRLCNVTLRDHHASAIHRPTLTHVKRGNYKYVRCSDESDYKTPARPTANRFPARRFHVTYSTWQHRIRYYERPPGGGRAVRVAGNTGPSGRTRVYSGAYIDRRRCAVFGHVAPLAVAARVLPPGRL</sequence>
<proteinExistence type="predicted"/>
<name>A0A4C1UE31_EUMVA</name>
<reference evidence="1 2" key="1">
    <citation type="journal article" date="2019" name="Commun. Biol.">
        <title>The bagworm genome reveals a unique fibroin gene that provides high tensile strength.</title>
        <authorList>
            <person name="Kono N."/>
            <person name="Nakamura H."/>
            <person name="Ohtoshi R."/>
            <person name="Tomita M."/>
            <person name="Numata K."/>
            <person name="Arakawa K."/>
        </authorList>
    </citation>
    <scope>NUCLEOTIDE SEQUENCE [LARGE SCALE GENOMIC DNA]</scope>
</reference>
<evidence type="ECO:0000313" key="2">
    <source>
        <dbReference type="Proteomes" id="UP000299102"/>
    </source>
</evidence>
<organism evidence="1 2">
    <name type="scientific">Eumeta variegata</name>
    <name type="common">Bagworm moth</name>
    <name type="synonym">Eumeta japonica</name>
    <dbReference type="NCBI Taxonomy" id="151549"/>
    <lineage>
        <taxon>Eukaryota</taxon>
        <taxon>Metazoa</taxon>
        <taxon>Ecdysozoa</taxon>
        <taxon>Arthropoda</taxon>
        <taxon>Hexapoda</taxon>
        <taxon>Insecta</taxon>
        <taxon>Pterygota</taxon>
        <taxon>Neoptera</taxon>
        <taxon>Endopterygota</taxon>
        <taxon>Lepidoptera</taxon>
        <taxon>Glossata</taxon>
        <taxon>Ditrysia</taxon>
        <taxon>Tineoidea</taxon>
        <taxon>Psychidae</taxon>
        <taxon>Oiketicinae</taxon>
        <taxon>Eumeta</taxon>
    </lineage>
</organism>
<protein>
    <submittedName>
        <fullName evidence="1">Uncharacterized protein</fullName>
    </submittedName>
</protein>
<comment type="caution">
    <text evidence="1">The sequence shown here is derived from an EMBL/GenBank/DDBJ whole genome shotgun (WGS) entry which is preliminary data.</text>
</comment>
<keyword evidence="2" id="KW-1185">Reference proteome</keyword>
<accession>A0A4C1UE31</accession>
<dbReference type="EMBL" id="BGZK01000165">
    <property type="protein sequence ID" value="GBP24733.1"/>
    <property type="molecule type" value="Genomic_DNA"/>
</dbReference>
<evidence type="ECO:0000313" key="1">
    <source>
        <dbReference type="EMBL" id="GBP24733.1"/>
    </source>
</evidence>
<dbReference type="Proteomes" id="UP000299102">
    <property type="component" value="Unassembled WGS sequence"/>
</dbReference>
<dbReference type="AlphaFoldDB" id="A0A4C1UE31"/>
<gene>
    <name evidence="1" type="ORF">EVAR_79580_1</name>
</gene>